<dbReference type="OrthoDB" id="9806984at2"/>
<keyword evidence="4" id="KW-1185">Reference proteome</keyword>
<organism evidence="3 4">
    <name type="scientific">Ereboglobus luteus</name>
    <dbReference type="NCBI Taxonomy" id="1796921"/>
    <lineage>
        <taxon>Bacteria</taxon>
        <taxon>Pseudomonadati</taxon>
        <taxon>Verrucomicrobiota</taxon>
        <taxon>Opitutia</taxon>
        <taxon>Opitutales</taxon>
        <taxon>Opitutaceae</taxon>
        <taxon>Ereboglobus</taxon>
    </lineage>
</organism>
<evidence type="ECO:0000313" key="3">
    <source>
        <dbReference type="EMBL" id="AWI08218.1"/>
    </source>
</evidence>
<keyword evidence="1" id="KW-0812">Transmembrane</keyword>
<reference evidence="3 4" key="1">
    <citation type="journal article" date="2018" name="Syst. Appl. Microbiol.">
        <title>Ereboglobus luteus gen. nov. sp. nov. from cockroach guts, and new insights into the oxygen relationship of the genera Opitutus and Didymococcus (Verrucomicrobia: Opitutaceae).</title>
        <authorList>
            <person name="Tegtmeier D."/>
            <person name="Belitz A."/>
            <person name="Radek R."/>
            <person name="Heimerl T."/>
            <person name="Brune A."/>
        </authorList>
    </citation>
    <scope>NUCLEOTIDE SEQUENCE [LARGE SCALE GENOMIC DNA]</scope>
    <source>
        <strain evidence="3 4">Ho45</strain>
    </source>
</reference>
<dbReference type="PANTHER" id="PTHR33371">
    <property type="entry name" value="INTERMEMBRANE PHOSPHOLIPID TRANSPORT SYSTEM BINDING PROTEIN MLAD-RELATED"/>
    <property type="match status" value="1"/>
</dbReference>
<evidence type="ECO:0000259" key="2">
    <source>
        <dbReference type="Pfam" id="PF02470"/>
    </source>
</evidence>
<feature type="domain" description="Mce/MlaD" evidence="2">
    <location>
        <begin position="38"/>
        <end position="138"/>
    </location>
</feature>
<evidence type="ECO:0000313" key="4">
    <source>
        <dbReference type="Proteomes" id="UP000244896"/>
    </source>
</evidence>
<name>A0A2U8E048_9BACT</name>
<sequence length="337" mass="36542">MRTRVSPTLVGLFVLGAILIAIVGIVSFGGINFFSSPKRFIVYFDESTHGLDLGSPVKLRGVRVGRVVDMNVVYNEATNASVVAVVCEFSRNIIVDNKGTLIDVNDRKSLQHMIKHGLRAELGIQGLATGLLFVELDFRNPLEFANQPPPAVTMLDDKGYVVIPATTSAIAALQANITDLLADVKRMNLPEFTHELRGLIKDLRGQVNSLDLGALNTELTRAGKSVASLAESAEVRRMFTDMSSAISEFRRTLSRFDRVVGPAGERLDTVLVDAQSAINKVGEAADAAKHLVEAQGGLGEDATRALRQFSETAETLQQLLDYLERNPSAIISGKKQP</sequence>
<dbReference type="RefSeq" id="WP_108824023.1">
    <property type="nucleotide sequence ID" value="NZ_CP023004.1"/>
</dbReference>
<keyword evidence="1" id="KW-1133">Transmembrane helix</keyword>
<dbReference type="Proteomes" id="UP000244896">
    <property type="component" value="Chromosome"/>
</dbReference>
<dbReference type="AlphaFoldDB" id="A0A2U8E048"/>
<dbReference type="KEGG" id="elut:CKA38_02105"/>
<dbReference type="InterPro" id="IPR003399">
    <property type="entry name" value="Mce/MlaD"/>
</dbReference>
<dbReference type="PANTHER" id="PTHR33371:SF4">
    <property type="entry name" value="INTERMEMBRANE PHOSPHOLIPID TRANSPORT SYSTEM BINDING PROTEIN MLAD"/>
    <property type="match status" value="1"/>
</dbReference>
<accession>A0A2U8E048</accession>
<dbReference type="InterPro" id="IPR052336">
    <property type="entry name" value="MlaD_Phospholipid_Transporter"/>
</dbReference>
<dbReference type="Pfam" id="PF02470">
    <property type="entry name" value="MlaD"/>
    <property type="match status" value="1"/>
</dbReference>
<evidence type="ECO:0000256" key="1">
    <source>
        <dbReference type="SAM" id="Phobius"/>
    </source>
</evidence>
<proteinExistence type="predicted"/>
<dbReference type="EMBL" id="CP023004">
    <property type="protein sequence ID" value="AWI08218.1"/>
    <property type="molecule type" value="Genomic_DNA"/>
</dbReference>
<gene>
    <name evidence="3" type="ORF">CKA38_02105</name>
</gene>
<keyword evidence="1" id="KW-0472">Membrane</keyword>
<protein>
    <recommendedName>
        <fullName evidence="2">Mce/MlaD domain-containing protein</fullName>
    </recommendedName>
</protein>
<feature type="transmembrane region" description="Helical" evidence="1">
    <location>
        <begin position="12"/>
        <end position="34"/>
    </location>
</feature>